<dbReference type="Pfam" id="PF02585">
    <property type="entry name" value="PIG-L"/>
    <property type="match status" value="1"/>
</dbReference>
<protein>
    <submittedName>
        <fullName evidence="1">PIG-L family deacetylase</fullName>
    </submittedName>
</protein>
<dbReference type="RefSeq" id="WP_200591131.1">
    <property type="nucleotide sequence ID" value="NZ_JAEPBG010000002.1"/>
</dbReference>
<dbReference type="AlphaFoldDB" id="A0A934W781"/>
<keyword evidence="2" id="KW-1185">Reference proteome</keyword>
<dbReference type="Gene3D" id="3.40.50.10320">
    <property type="entry name" value="LmbE-like"/>
    <property type="match status" value="1"/>
</dbReference>
<name>A0A934W781_9BURK</name>
<dbReference type="SUPFAM" id="SSF102588">
    <property type="entry name" value="LmbE-like"/>
    <property type="match status" value="1"/>
</dbReference>
<comment type="caution">
    <text evidence="1">The sequence shown here is derived from an EMBL/GenBank/DDBJ whole genome shotgun (WGS) entry which is preliminary data.</text>
</comment>
<sequence length="234" mass="25410">MPEHPEQDLLVISPHLDDAALSCAGAIWRAPRAAVVTIFAGTPRDTAMQTDWDARSGFASAGAAMLARRAEDVAALKILAAKPMQLDFLDSQYGDTPTADAVAAALEDAVREFAPNTVLLPAGLFHSDHVIAHEAALLVRKRLPELDWRMYEEAHYRRIAGFLQRRLARLIDIGVQATPLPSRPDADAAPVKEAAIACYASQLRALAARLRDGHADAFAPECFWRLEDLPAQGT</sequence>
<dbReference type="EMBL" id="JAEPBG010000002">
    <property type="protein sequence ID" value="MBK4734379.1"/>
    <property type="molecule type" value="Genomic_DNA"/>
</dbReference>
<dbReference type="PANTHER" id="PTHR12993">
    <property type="entry name" value="N-ACETYLGLUCOSAMINYL-PHOSPHATIDYLINOSITOL DE-N-ACETYLASE-RELATED"/>
    <property type="match status" value="1"/>
</dbReference>
<dbReference type="PANTHER" id="PTHR12993:SF29">
    <property type="entry name" value="BLR3841 PROTEIN"/>
    <property type="match status" value="1"/>
</dbReference>
<gene>
    <name evidence="1" type="ORF">JJB74_07170</name>
</gene>
<evidence type="ECO:0000313" key="2">
    <source>
        <dbReference type="Proteomes" id="UP000622890"/>
    </source>
</evidence>
<organism evidence="1 2">
    <name type="scientific">Noviherbaspirillum pedocola</name>
    <dbReference type="NCBI Taxonomy" id="2801341"/>
    <lineage>
        <taxon>Bacteria</taxon>
        <taxon>Pseudomonadati</taxon>
        <taxon>Pseudomonadota</taxon>
        <taxon>Betaproteobacteria</taxon>
        <taxon>Burkholderiales</taxon>
        <taxon>Oxalobacteraceae</taxon>
        <taxon>Noviherbaspirillum</taxon>
    </lineage>
</organism>
<dbReference type="InterPro" id="IPR003737">
    <property type="entry name" value="GlcNAc_PI_deacetylase-related"/>
</dbReference>
<dbReference type="Proteomes" id="UP000622890">
    <property type="component" value="Unassembled WGS sequence"/>
</dbReference>
<proteinExistence type="predicted"/>
<evidence type="ECO:0000313" key="1">
    <source>
        <dbReference type="EMBL" id="MBK4734379.1"/>
    </source>
</evidence>
<accession>A0A934W781</accession>
<reference evidence="1" key="1">
    <citation type="submission" date="2021-01" db="EMBL/GenBank/DDBJ databases">
        <title>Genome sequence of strain Noviherbaspirillum sp. DKR-6.</title>
        <authorList>
            <person name="Chaudhary D.K."/>
        </authorList>
    </citation>
    <scope>NUCLEOTIDE SEQUENCE</scope>
    <source>
        <strain evidence="1">DKR-6</strain>
    </source>
</reference>
<dbReference type="InterPro" id="IPR024078">
    <property type="entry name" value="LmbE-like_dom_sf"/>
</dbReference>
<dbReference type="GO" id="GO:0016811">
    <property type="term" value="F:hydrolase activity, acting on carbon-nitrogen (but not peptide) bonds, in linear amides"/>
    <property type="evidence" value="ECO:0007669"/>
    <property type="project" value="TreeGrafter"/>
</dbReference>